<keyword evidence="3" id="KW-0732">Signal</keyword>
<keyword evidence="2" id="KW-0472">Membrane</keyword>
<dbReference type="PANTHER" id="PTHR42754">
    <property type="entry name" value="ENDOGLUCANASE"/>
    <property type="match status" value="1"/>
</dbReference>
<dbReference type="HOGENOM" id="CLU_344776_0_0_9"/>
<name>E6U3W9_ETHHY</name>
<accession>E6U3W9</accession>
<proteinExistence type="predicted"/>
<evidence type="ECO:0000256" key="2">
    <source>
        <dbReference type="SAM" id="Phobius"/>
    </source>
</evidence>
<keyword evidence="2" id="KW-0812">Transmembrane</keyword>
<sequence>MKKAHCGILKKALAGTLAASMIGLLPMTALADSSGGYGSNWPLLTSATTMGSSNTDFYNAVAPAPGGCIAVGFESASDGDWASYNLAGGGVIVGYTGSGSSAKVSWVKSLVTTETFTTTKFSTGAVRTITTNYLFNFNDICRLADGSYIVVGDDMAPSISDSTSTTTSLKRQTTYTTTDNTGNSYTIRNYHDASVDGNEGVLLHLDASGKILDIQAVGGSGDDQIKTVSATSDGGFVVSGATTSTDGDFTGVNTASTKESFVGKFGSDLSKDWVKCYDGMEINSARPAVGGGYVLSGDSSYGTASLTDTSGHATTMYDTKGDAVVCKADAKGNLDWIAHAGGTAADYFNNTIPTSDGGCLAVGVSQSDDHDMADSAGNSLKKSIGESSFPGQDAIIAKYAADGTREWFKNYAGTAWFNAFYSAVQNNDGSYLVYGGTSASTGADIASADTSPNGGKDFWFLSISPSGALEKSALLGGSVDEQVKNSDGANALIDTGTQYMAVGMTSSADGLFTKNEGVDDAALMFLNYDYDGDGVPNNLDYYPNDATKSLPPAGALDPASTAAKTIGDGSTNTVSASADSLLTGDNGAQLTANQNIALRISGATFNVPAGLLSYLMRNNGVSSVTLGAKLSDASVSLQDDETLIGSFELSMTDSAGNALTNDDFGGNVQVSFTFPASEASNFNSDKVTTLYHIKPDGTREPITGATFTKNADGSLTVTFLTSHCSSYAVVQTADTANNGSTGGSGTTGSTGTTGTTTASTSSAASTPSIVSNPKTGDPDGGVGCHTANAQANPALCILLGLLGMSAIGTASVAFFRRRHG</sequence>
<dbReference type="STRING" id="663278.Ethha_0983"/>
<keyword evidence="2" id="KW-1133">Transmembrane helix</keyword>
<feature type="signal peptide" evidence="3">
    <location>
        <begin position="1"/>
        <end position="31"/>
    </location>
</feature>
<dbReference type="PANTHER" id="PTHR42754:SF1">
    <property type="entry name" value="LIPOPROTEIN"/>
    <property type="match status" value="1"/>
</dbReference>
<organism evidence="4 5">
    <name type="scientific">Ethanoligenens harbinense (strain DSM 18485 / JCM 12961 / CGMCC 1.5033 / YUAN-3)</name>
    <dbReference type="NCBI Taxonomy" id="663278"/>
    <lineage>
        <taxon>Bacteria</taxon>
        <taxon>Bacillati</taxon>
        <taxon>Bacillota</taxon>
        <taxon>Clostridia</taxon>
        <taxon>Eubacteriales</taxon>
        <taxon>Oscillospiraceae</taxon>
        <taxon>Ethanoligenens</taxon>
    </lineage>
</organism>
<feature type="region of interest" description="Disordered" evidence="1">
    <location>
        <begin position="735"/>
        <end position="777"/>
    </location>
</feature>
<dbReference type="Proteomes" id="UP000001551">
    <property type="component" value="Chromosome"/>
</dbReference>
<gene>
    <name evidence="4" type="ordered locus">Ethha_0983</name>
</gene>
<dbReference type="eggNOG" id="COG3291">
    <property type="taxonomic scope" value="Bacteria"/>
</dbReference>
<reference evidence="4 5" key="1">
    <citation type="submission" date="2010-12" db="EMBL/GenBank/DDBJ databases">
        <title>Complete sequence of Ethanoligenens harbinense YUAN-3.</title>
        <authorList>
            <person name="Lucas S."/>
            <person name="Copeland A."/>
            <person name="Lapidus A."/>
            <person name="Cheng J.-F."/>
            <person name="Bruce D."/>
            <person name="Goodwin L."/>
            <person name="Pitluck S."/>
            <person name="Chertkov O."/>
            <person name="Misra M."/>
            <person name="Detter J.C."/>
            <person name="Han C."/>
            <person name="Tapia R."/>
            <person name="Land M."/>
            <person name="Hauser L."/>
            <person name="Jeffries C."/>
            <person name="Kyrpides N."/>
            <person name="Ivanova N."/>
            <person name="Mikhailova N."/>
            <person name="Wang A."/>
            <person name="Mouttaki H."/>
            <person name="He Z."/>
            <person name="Zhou J."/>
            <person name="Hemme C.L."/>
            <person name="Woyke T."/>
        </authorList>
    </citation>
    <scope>NUCLEOTIDE SEQUENCE [LARGE SCALE GENOMIC DNA]</scope>
    <source>
        <strain evidence="5">DSM 18485 / JCM 12961 / CGMCC 1.5033 / YUAN-3</strain>
    </source>
</reference>
<feature type="transmembrane region" description="Helical" evidence="2">
    <location>
        <begin position="797"/>
        <end position="815"/>
    </location>
</feature>
<dbReference type="KEGG" id="eha:Ethha_0983"/>
<feature type="chain" id="PRO_5030168369" evidence="3">
    <location>
        <begin position="32"/>
        <end position="820"/>
    </location>
</feature>
<evidence type="ECO:0000313" key="5">
    <source>
        <dbReference type="Proteomes" id="UP000001551"/>
    </source>
</evidence>
<feature type="compositionally biased region" description="Low complexity" evidence="1">
    <location>
        <begin position="749"/>
        <end position="766"/>
    </location>
</feature>
<protein>
    <submittedName>
        <fullName evidence="4">Uncharacterized protein</fullName>
    </submittedName>
</protein>
<evidence type="ECO:0000256" key="3">
    <source>
        <dbReference type="SAM" id="SignalP"/>
    </source>
</evidence>
<evidence type="ECO:0000313" key="4">
    <source>
        <dbReference type="EMBL" id="ADU26536.1"/>
    </source>
</evidence>
<dbReference type="AlphaFoldDB" id="E6U3W9"/>
<dbReference type="RefSeq" id="WP_013484897.1">
    <property type="nucleotide sequence ID" value="NC_014828.1"/>
</dbReference>
<keyword evidence="5" id="KW-1185">Reference proteome</keyword>
<evidence type="ECO:0000256" key="1">
    <source>
        <dbReference type="SAM" id="MobiDB-lite"/>
    </source>
</evidence>
<dbReference type="EMBL" id="CP002400">
    <property type="protein sequence ID" value="ADU26536.1"/>
    <property type="molecule type" value="Genomic_DNA"/>
</dbReference>